<comment type="similarity">
    <text evidence="1">Belongs to the LytR/CpsA/Psr (LCP) family.</text>
</comment>
<dbReference type="NCBIfam" id="TIGR00350">
    <property type="entry name" value="lytR_cpsA_psr"/>
    <property type="match status" value="1"/>
</dbReference>
<dbReference type="InterPro" id="IPR050922">
    <property type="entry name" value="LytR/CpsA/Psr_CW_biosynth"/>
</dbReference>
<dbReference type="InterPro" id="IPR004474">
    <property type="entry name" value="LytR_CpsA_psr"/>
</dbReference>
<dbReference type="EMBL" id="DWZA01000029">
    <property type="protein sequence ID" value="HJA70617.1"/>
    <property type="molecule type" value="Genomic_DNA"/>
</dbReference>
<feature type="compositionally biased region" description="Acidic residues" evidence="2">
    <location>
        <begin position="407"/>
        <end position="454"/>
    </location>
</feature>
<evidence type="ECO:0000313" key="5">
    <source>
        <dbReference type="EMBL" id="HJA70617.1"/>
    </source>
</evidence>
<feature type="region of interest" description="Disordered" evidence="2">
    <location>
        <begin position="376"/>
        <end position="549"/>
    </location>
</feature>
<keyword evidence="3" id="KW-1133">Transmembrane helix</keyword>
<dbReference type="AlphaFoldDB" id="A0A9D2HGU6"/>
<dbReference type="PANTHER" id="PTHR33392:SF6">
    <property type="entry name" value="POLYISOPRENYL-TEICHOIC ACID--PEPTIDOGLYCAN TEICHOIC ACID TRANSFERASE TAGU"/>
    <property type="match status" value="1"/>
</dbReference>
<name>A0A9D2HGU6_9FIRM</name>
<feature type="domain" description="Cell envelope-related transcriptional attenuator" evidence="4">
    <location>
        <begin position="121"/>
        <end position="276"/>
    </location>
</feature>
<feature type="region of interest" description="Disordered" evidence="2">
    <location>
        <begin position="1"/>
        <end position="48"/>
    </location>
</feature>
<proteinExistence type="inferred from homology"/>
<feature type="compositionally biased region" description="Basic and acidic residues" evidence="2">
    <location>
        <begin position="471"/>
        <end position="491"/>
    </location>
</feature>
<evidence type="ECO:0000313" key="6">
    <source>
        <dbReference type="Proteomes" id="UP000823900"/>
    </source>
</evidence>
<keyword evidence="3" id="KW-0812">Transmembrane</keyword>
<dbReference type="Pfam" id="PF03816">
    <property type="entry name" value="LytR_cpsA_psr"/>
    <property type="match status" value="1"/>
</dbReference>
<evidence type="ECO:0000259" key="4">
    <source>
        <dbReference type="Pfam" id="PF03816"/>
    </source>
</evidence>
<evidence type="ECO:0000256" key="1">
    <source>
        <dbReference type="ARBA" id="ARBA00006068"/>
    </source>
</evidence>
<reference evidence="5" key="2">
    <citation type="submission" date="2021-04" db="EMBL/GenBank/DDBJ databases">
        <authorList>
            <person name="Gilroy R."/>
        </authorList>
    </citation>
    <scope>NUCLEOTIDE SEQUENCE</scope>
    <source>
        <strain evidence="5">CHK178-16964</strain>
    </source>
</reference>
<evidence type="ECO:0000256" key="3">
    <source>
        <dbReference type="SAM" id="Phobius"/>
    </source>
</evidence>
<dbReference type="PANTHER" id="PTHR33392">
    <property type="entry name" value="POLYISOPRENYL-TEICHOIC ACID--PEPTIDOGLYCAN TEICHOIC ACID TRANSFERASE TAGU"/>
    <property type="match status" value="1"/>
</dbReference>
<feature type="compositionally biased region" description="Basic and acidic residues" evidence="2">
    <location>
        <begin position="506"/>
        <end position="516"/>
    </location>
</feature>
<feature type="compositionally biased region" description="Low complexity" evidence="2">
    <location>
        <begin position="23"/>
        <end position="34"/>
    </location>
</feature>
<organism evidence="5 6">
    <name type="scientific">Candidatus Lachnoclostridium stercoravium</name>
    <dbReference type="NCBI Taxonomy" id="2838633"/>
    <lineage>
        <taxon>Bacteria</taxon>
        <taxon>Bacillati</taxon>
        <taxon>Bacillota</taxon>
        <taxon>Clostridia</taxon>
        <taxon>Lachnospirales</taxon>
        <taxon>Lachnospiraceae</taxon>
    </lineage>
</organism>
<reference evidence="5" key="1">
    <citation type="journal article" date="2021" name="PeerJ">
        <title>Extensive microbial diversity within the chicken gut microbiome revealed by metagenomics and culture.</title>
        <authorList>
            <person name="Gilroy R."/>
            <person name="Ravi A."/>
            <person name="Getino M."/>
            <person name="Pursley I."/>
            <person name="Horton D.L."/>
            <person name="Alikhan N.F."/>
            <person name="Baker D."/>
            <person name="Gharbi K."/>
            <person name="Hall N."/>
            <person name="Watson M."/>
            <person name="Adriaenssens E.M."/>
            <person name="Foster-Nyarko E."/>
            <person name="Jarju S."/>
            <person name="Secka A."/>
            <person name="Antonio M."/>
            <person name="Oren A."/>
            <person name="Chaudhuri R.R."/>
            <person name="La Ragione R."/>
            <person name="Hildebrand F."/>
            <person name="Pallen M.J."/>
        </authorList>
    </citation>
    <scope>NUCLEOTIDE SEQUENCE</scope>
    <source>
        <strain evidence="5">CHK178-16964</strain>
    </source>
</reference>
<gene>
    <name evidence="5" type="ORF">IAA07_03425</name>
</gene>
<dbReference type="Proteomes" id="UP000823900">
    <property type="component" value="Unassembled WGS sequence"/>
</dbReference>
<keyword evidence="3" id="KW-0472">Membrane</keyword>
<sequence length="549" mass="60197">MSYEYEDELERMKRRRQEKRKQGASSGQGAASGSGRRHRDEGDYLSSRQEEFENRKIRHSRAMKKKRRRKRIFLAVEVLALIILASVIFSVIKKQTDDGYWTIAVFGVDSRDGNLGKGSLSDVEMLCNIDKKTGEIKIVSVFRDTYLKIGSDEYHKINEAYFKGGPKQAVAALEENLDIQIDSYATFNWKAVVDAINILGGVDVEISEAEFAYINSFITETVNSTGVGSYQLKSPGMNHLDGVQAVAYARLRLMDTDFNRTARQRKIVELAMEKAKNADWATRNNVLVTVFPQISTNIGIDDVIPMAQKLGDYHITETTGFPFSRETKIIGKMDCVIPTTLESNVVQLHQLLFNDTDYTAPSSVKKISDKIAEDSGLTEVGENAEPAKTGGGVVPKQTEAPVQETVPETEIEESSSEEETEETENETEEILEDESDPEDGEGSVSDNDDDENDEIGPGNNLKPTVGPIHPGDTEKKPDMGLDREEPTKQTSEESGPAGPSGQPDASEDKSPADKIPETTVFAPSGESGPGQADTENGPGNAADGPGSQQ</sequence>
<evidence type="ECO:0000256" key="2">
    <source>
        <dbReference type="SAM" id="MobiDB-lite"/>
    </source>
</evidence>
<accession>A0A9D2HGU6</accession>
<feature type="transmembrane region" description="Helical" evidence="3">
    <location>
        <begin position="72"/>
        <end position="92"/>
    </location>
</feature>
<comment type="caution">
    <text evidence="5">The sequence shown here is derived from an EMBL/GenBank/DDBJ whole genome shotgun (WGS) entry which is preliminary data.</text>
</comment>
<dbReference type="Gene3D" id="3.40.630.190">
    <property type="entry name" value="LCP protein"/>
    <property type="match status" value="1"/>
</dbReference>
<protein>
    <submittedName>
        <fullName evidence="5">LCP family protein</fullName>
    </submittedName>
</protein>
<feature type="compositionally biased region" description="Basic and acidic residues" evidence="2">
    <location>
        <begin position="38"/>
        <end position="48"/>
    </location>
</feature>